<evidence type="ECO:0000313" key="2">
    <source>
        <dbReference type="Proteomes" id="UP000814128"/>
    </source>
</evidence>
<proteinExistence type="predicted"/>
<sequence>MALKPGIPTLQHSVSKRWSRPDNVWISDGLADAVTSCDTLPAQRGPATDHLPIVTLIDIPVVRRKCRTRLKIREVAWKRFREELTAQLAVSPPLDSICTQRELDQAIGQLTSSLQNTIEKVVEKTKFLPNQKRWWNDELTELKHIKSRAANEAYKWRGDPHHPSHKRFQKAQKTYSDAIKATKRQHWDDWLEQAAEKDIWTAGKY</sequence>
<name>A0ACB8Q4Q9_9AGAM</name>
<dbReference type="Proteomes" id="UP000814128">
    <property type="component" value="Unassembled WGS sequence"/>
</dbReference>
<protein>
    <submittedName>
        <fullName evidence="1">Uncharacterized protein</fullName>
    </submittedName>
</protein>
<comment type="caution">
    <text evidence="1">The sequence shown here is derived from an EMBL/GenBank/DDBJ whole genome shotgun (WGS) entry which is preliminary data.</text>
</comment>
<organism evidence="1 2">
    <name type="scientific">Vararia minispora EC-137</name>
    <dbReference type="NCBI Taxonomy" id="1314806"/>
    <lineage>
        <taxon>Eukaryota</taxon>
        <taxon>Fungi</taxon>
        <taxon>Dikarya</taxon>
        <taxon>Basidiomycota</taxon>
        <taxon>Agaricomycotina</taxon>
        <taxon>Agaricomycetes</taxon>
        <taxon>Russulales</taxon>
        <taxon>Lachnocladiaceae</taxon>
        <taxon>Vararia</taxon>
    </lineage>
</organism>
<accession>A0ACB8Q4Q9</accession>
<feature type="non-terminal residue" evidence="1">
    <location>
        <position position="205"/>
    </location>
</feature>
<gene>
    <name evidence="1" type="ORF">K488DRAFT_65406</name>
</gene>
<reference evidence="1" key="1">
    <citation type="submission" date="2021-02" db="EMBL/GenBank/DDBJ databases">
        <authorList>
            <consortium name="DOE Joint Genome Institute"/>
            <person name="Ahrendt S."/>
            <person name="Looney B.P."/>
            <person name="Miyauchi S."/>
            <person name="Morin E."/>
            <person name="Drula E."/>
            <person name="Courty P.E."/>
            <person name="Chicoki N."/>
            <person name="Fauchery L."/>
            <person name="Kohler A."/>
            <person name="Kuo A."/>
            <person name="Labutti K."/>
            <person name="Pangilinan J."/>
            <person name="Lipzen A."/>
            <person name="Riley R."/>
            <person name="Andreopoulos W."/>
            <person name="He G."/>
            <person name="Johnson J."/>
            <person name="Barry K.W."/>
            <person name="Grigoriev I.V."/>
            <person name="Nagy L."/>
            <person name="Hibbett D."/>
            <person name="Henrissat B."/>
            <person name="Matheny P.B."/>
            <person name="Labbe J."/>
            <person name="Martin F."/>
        </authorList>
    </citation>
    <scope>NUCLEOTIDE SEQUENCE</scope>
    <source>
        <strain evidence="1">EC-137</strain>
    </source>
</reference>
<reference evidence="1" key="2">
    <citation type="journal article" date="2022" name="New Phytol.">
        <title>Evolutionary transition to the ectomycorrhizal habit in the genomes of a hyperdiverse lineage of mushroom-forming fungi.</title>
        <authorList>
            <person name="Looney B."/>
            <person name="Miyauchi S."/>
            <person name="Morin E."/>
            <person name="Drula E."/>
            <person name="Courty P.E."/>
            <person name="Kohler A."/>
            <person name="Kuo A."/>
            <person name="LaButti K."/>
            <person name="Pangilinan J."/>
            <person name="Lipzen A."/>
            <person name="Riley R."/>
            <person name="Andreopoulos W."/>
            <person name="He G."/>
            <person name="Johnson J."/>
            <person name="Nolan M."/>
            <person name="Tritt A."/>
            <person name="Barry K.W."/>
            <person name="Grigoriev I.V."/>
            <person name="Nagy L.G."/>
            <person name="Hibbett D."/>
            <person name="Henrissat B."/>
            <person name="Matheny P.B."/>
            <person name="Labbe J."/>
            <person name="Martin F.M."/>
        </authorList>
    </citation>
    <scope>NUCLEOTIDE SEQUENCE</scope>
    <source>
        <strain evidence="1">EC-137</strain>
    </source>
</reference>
<dbReference type="EMBL" id="MU274302">
    <property type="protein sequence ID" value="KAI0026663.1"/>
    <property type="molecule type" value="Genomic_DNA"/>
</dbReference>
<keyword evidence="2" id="KW-1185">Reference proteome</keyword>
<evidence type="ECO:0000313" key="1">
    <source>
        <dbReference type="EMBL" id="KAI0026663.1"/>
    </source>
</evidence>